<dbReference type="Pfam" id="PF12389">
    <property type="entry name" value="Peptidase_M73"/>
    <property type="match status" value="1"/>
</dbReference>
<dbReference type="RefSeq" id="WP_051196354.1">
    <property type="nucleotide sequence ID" value="NZ_CP076620.1"/>
</dbReference>
<organism evidence="1 2">
    <name type="scientific">Clostridium cadaveris</name>
    <dbReference type="NCBI Taxonomy" id="1529"/>
    <lineage>
        <taxon>Bacteria</taxon>
        <taxon>Bacillati</taxon>
        <taxon>Bacillota</taxon>
        <taxon>Clostridia</taxon>
        <taxon>Eubacteriales</taxon>
        <taxon>Clostridiaceae</taxon>
        <taxon>Clostridium</taxon>
    </lineage>
</organism>
<dbReference type="NCBIfam" id="TIGR04088">
    <property type="entry name" value="cognate_SipW"/>
    <property type="match status" value="1"/>
</dbReference>
<evidence type="ECO:0000313" key="2">
    <source>
        <dbReference type="Proteomes" id="UP000182135"/>
    </source>
</evidence>
<dbReference type="InterPro" id="IPR022121">
    <property type="entry name" value="Peptidase_M73_camelysin"/>
</dbReference>
<keyword evidence="2" id="KW-1185">Reference proteome</keyword>
<proteinExistence type="predicted"/>
<dbReference type="InterPro" id="IPR023833">
    <property type="entry name" value="Signal_pept_SipW-depend-type"/>
</dbReference>
<dbReference type="AlphaFoldDB" id="A0A1I2QPJ3"/>
<dbReference type="STRING" id="1529.SAMN04487885_1448"/>
<dbReference type="eggNOG" id="ENOG5033GN4">
    <property type="taxonomic scope" value="Bacteria"/>
</dbReference>
<dbReference type="GeneID" id="90543496"/>
<gene>
    <name evidence="1" type="ORF">SAMN04487885_1448</name>
</gene>
<reference evidence="1 2" key="1">
    <citation type="submission" date="2016-10" db="EMBL/GenBank/DDBJ databases">
        <authorList>
            <person name="de Groot N.N."/>
        </authorList>
    </citation>
    <scope>NUCLEOTIDE SEQUENCE [LARGE SCALE GENOMIC DNA]</scope>
    <source>
        <strain evidence="1 2">NLAE-zl-G419</strain>
    </source>
</reference>
<sequence>MKNKKITSLLVAGVLTVGIVGGTLAWLTASDSVTNKFNTGADQSVALDIFEKFDKDDAKVLQPGKTVDKKVQVKNSATFDQFIRVKITLDNSLSEMVTMNFVNATGEDSSWVKDADGYYYYMGKVAAGKYTNQLLDTVTFSKDATIEQMNKAFNIKVDAESVQASNGAYAEKFASASEDVKAKLKAFEGATAVGNEKPIDGATITDNSEY</sequence>
<accession>A0A1I2QPJ3</accession>
<protein>
    <submittedName>
        <fullName evidence="1">Alternate signal-mediated exported protein, CPF_0494 family</fullName>
    </submittedName>
</protein>
<dbReference type="Proteomes" id="UP000182135">
    <property type="component" value="Unassembled WGS sequence"/>
</dbReference>
<dbReference type="EMBL" id="FOOE01000044">
    <property type="protein sequence ID" value="SFG28167.1"/>
    <property type="molecule type" value="Genomic_DNA"/>
</dbReference>
<evidence type="ECO:0000313" key="1">
    <source>
        <dbReference type="EMBL" id="SFG28167.1"/>
    </source>
</evidence>
<name>A0A1I2QPJ3_9CLOT</name>